<dbReference type="InterPro" id="IPR027417">
    <property type="entry name" value="P-loop_NTPase"/>
</dbReference>
<dbReference type="InterPro" id="IPR011629">
    <property type="entry name" value="CobW-like_C"/>
</dbReference>
<proteinExistence type="predicted"/>
<evidence type="ECO:0000313" key="2">
    <source>
        <dbReference type="EMBL" id="GGO01483.1"/>
    </source>
</evidence>
<evidence type="ECO:0000259" key="1">
    <source>
        <dbReference type="SMART" id="SM00833"/>
    </source>
</evidence>
<protein>
    <submittedName>
        <fullName evidence="2">Cobalamin biosynthesis protein CobW</fullName>
    </submittedName>
</protein>
<dbReference type="SMART" id="SM00833">
    <property type="entry name" value="CobW_C"/>
    <property type="match status" value="1"/>
</dbReference>
<reference evidence="2" key="1">
    <citation type="journal article" date="2014" name="Int. J. Syst. Evol. Microbiol.">
        <title>Complete genome sequence of Corynebacterium casei LMG S-19264T (=DSM 44701T), isolated from a smear-ripened cheese.</title>
        <authorList>
            <consortium name="US DOE Joint Genome Institute (JGI-PGF)"/>
            <person name="Walter F."/>
            <person name="Albersmeier A."/>
            <person name="Kalinowski J."/>
            <person name="Ruckert C."/>
        </authorList>
    </citation>
    <scope>NUCLEOTIDE SEQUENCE</scope>
    <source>
        <strain evidence="2">CGMCC 4.7138</strain>
    </source>
</reference>
<dbReference type="SUPFAM" id="SSF90002">
    <property type="entry name" value="Hypothetical protein YjiA, C-terminal domain"/>
    <property type="match status" value="1"/>
</dbReference>
<organism evidence="2 3">
    <name type="scientific">Microbispora bryophytorum</name>
    <dbReference type="NCBI Taxonomy" id="1460882"/>
    <lineage>
        <taxon>Bacteria</taxon>
        <taxon>Bacillati</taxon>
        <taxon>Actinomycetota</taxon>
        <taxon>Actinomycetes</taxon>
        <taxon>Streptosporangiales</taxon>
        <taxon>Streptosporangiaceae</taxon>
        <taxon>Microbispora</taxon>
    </lineage>
</organism>
<dbReference type="Pfam" id="PF07683">
    <property type="entry name" value="CobW_C"/>
    <property type="match status" value="1"/>
</dbReference>
<dbReference type="AlphaFoldDB" id="A0A8H9LBK8"/>
<gene>
    <name evidence="2" type="ORF">GCM10011574_09280</name>
</gene>
<feature type="domain" description="CobW C-terminal" evidence="1">
    <location>
        <begin position="244"/>
        <end position="360"/>
    </location>
</feature>
<dbReference type="Gene3D" id="3.40.50.300">
    <property type="entry name" value="P-loop containing nucleotide triphosphate hydrolases"/>
    <property type="match status" value="1"/>
</dbReference>
<name>A0A8H9LBK8_9ACTN</name>
<comment type="caution">
    <text evidence="2">The sequence shown here is derived from an EMBL/GenBank/DDBJ whole genome shotgun (WGS) entry which is preliminary data.</text>
</comment>
<dbReference type="InterPro" id="IPR003495">
    <property type="entry name" value="CobW/HypB/UreG_nucleotide-bd"/>
</dbReference>
<dbReference type="PANTHER" id="PTHR43603:SF1">
    <property type="entry name" value="ZINC-REGULATED GTPASE METALLOPROTEIN ACTIVATOR 1"/>
    <property type="match status" value="1"/>
</dbReference>
<dbReference type="Proteomes" id="UP000653480">
    <property type="component" value="Unassembled WGS sequence"/>
</dbReference>
<dbReference type="InterPro" id="IPR051927">
    <property type="entry name" value="Zn_Chap_cDPG_Synth"/>
</dbReference>
<dbReference type="EMBL" id="BMMN01000001">
    <property type="protein sequence ID" value="GGO01483.1"/>
    <property type="molecule type" value="Genomic_DNA"/>
</dbReference>
<sequence length="390" mass="42520">MSFLFRNPEAPMSTPVVLVAGLHASARTAVVDRLLRDHPGSVAVHHDLREVTAGRVERVVRDASTVLDLADVRLAHGCVTCTVREDLLPQLVRHAAAASLLVVDLWDSVEPRSVAEALDCEEAHDILRLTCVLTALHAEHMPVDITRGDLLGETGQPAAAGDQRHLAEVLTRQIEYATALTLHGGDEEDAELSRAVLAHLAPCTPVFAESLPGVTGARLCSRELAERVDPATAQLPCDAQTDEITTVVWRRLRPLHPARLFEAVDELVTRSVRSRGRFWLVSRPDRLLAWDAVAGVVSVEDAGPWLAALPEAAWDMVSPARRAAAGLDWDHVTGDRVQHLVFTGPDLDRERLHCVLDSCLLTEEEALAGSDVWAGYDDPFAHILDLKEIA</sequence>
<keyword evidence="3" id="KW-1185">Reference proteome</keyword>
<dbReference type="PANTHER" id="PTHR43603">
    <property type="entry name" value="COBW DOMAIN-CONTAINING PROTEIN DDB_G0274527"/>
    <property type="match status" value="1"/>
</dbReference>
<evidence type="ECO:0000313" key="3">
    <source>
        <dbReference type="Proteomes" id="UP000653480"/>
    </source>
</evidence>
<accession>A0A8H9LBK8</accession>
<dbReference type="Pfam" id="PF02492">
    <property type="entry name" value="cobW"/>
    <property type="match status" value="1"/>
</dbReference>
<reference evidence="2" key="2">
    <citation type="submission" date="2020-09" db="EMBL/GenBank/DDBJ databases">
        <authorList>
            <person name="Sun Q."/>
            <person name="Zhou Y."/>
        </authorList>
    </citation>
    <scope>NUCLEOTIDE SEQUENCE</scope>
    <source>
        <strain evidence="2">CGMCC 4.7138</strain>
    </source>
</reference>